<evidence type="ECO:0000313" key="1">
    <source>
        <dbReference type="EMBL" id="OCX21384.1"/>
    </source>
</evidence>
<comment type="caution">
    <text evidence="1">The sequence shown here is derived from an EMBL/GenBank/DDBJ whole genome shotgun (WGS) entry which is preliminary data.</text>
</comment>
<organism evidence="1 2">
    <name type="scientific">Mesorhizobium hungaricum</name>
    <dbReference type="NCBI Taxonomy" id="1566387"/>
    <lineage>
        <taxon>Bacteria</taxon>
        <taxon>Pseudomonadati</taxon>
        <taxon>Pseudomonadota</taxon>
        <taxon>Alphaproteobacteria</taxon>
        <taxon>Hyphomicrobiales</taxon>
        <taxon>Phyllobacteriaceae</taxon>
        <taxon>Mesorhizobium</taxon>
    </lineage>
</organism>
<dbReference type="AlphaFoldDB" id="A0A1C2E305"/>
<dbReference type="Proteomes" id="UP000094412">
    <property type="component" value="Unassembled WGS sequence"/>
</dbReference>
<proteinExistence type="predicted"/>
<dbReference type="EMBL" id="MDEO01000028">
    <property type="protein sequence ID" value="OCX21384.1"/>
    <property type="molecule type" value="Genomic_DNA"/>
</dbReference>
<reference evidence="1 2" key="1">
    <citation type="submission" date="2016-08" db="EMBL/GenBank/DDBJ databases">
        <title>Whole genome sequence of Mesorhizobium sp. strain UASWS1009 isolated from industrial sewage.</title>
        <authorList>
            <person name="Crovadore J."/>
            <person name="Calmin G."/>
            <person name="Chablais R."/>
            <person name="Cochard B."/>
            <person name="Lefort F."/>
        </authorList>
    </citation>
    <scope>NUCLEOTIDE SEQUENCE [LARGE SCALE GENOMIC DNA]</scope>
    <source>
        <strain evidence="1 2">UASWS1009</strain>
    </source>
</reference>
<evidence type="ECO:0000313" key="2">
    <source>
        <dbReference type="Proteomes" id="UP000094412"/>
    </source>
</evidence>
<keyword evidence="2" id="KW-1185">Reference proteome</keyword>
<protein>
    <submittedName>
        <fullName evidence="1">Uncharacterized protein</fullName>
    </submittedName>
</protein>
<gene>
    <name evidence="1" type="ORF">QV13_06880</name>
</gene>
<accession>A0A1C2E305</accession>
<sequence>MLVRVFRFRGIGAGDIGHAITRHRHWRRRVGELAPRRRDWFGTIASVALASATVLEVIAWRRLLHMRARHADDARQKVLYLMSVSISDGVALTSRDISLINASLLGFEMKLAAFLAKPDRR</sequence>
<name>A0A1C2E305_9HYPH</name>